<organism evidence="2 3">
    <name type="scientific">Streptomyces bambusae</name>
    <dbReference type="NCBI Taxonomy" id="1550616"/>
    <lineage>
        <taxon>Bacteria</taxon>
        <taxon>Bacillati</taxon>
        <taxon>Actinomycetota</taxon>
        <taxon>Actinomycetes</taxon>
        <taxon>Kitasatosporales</taxon>
        <taxon>Streptomycetaceae</taxon>
        <taxon>Streptomyces</taxon>
    </lineage>
</organism>
<evidence type="ECO:0000256" key="1">
    <source>
        <dbReference type="SAM" id="SignalP"/>
    </source>
</evidence>
<dbReference type="RefSeq" id="WP_219667442.1">
    <property type="nucleotide sequence ID" value="NZ_WTFF01000082.1"/>
</dbReference>
<dbReference type="Gene3D" id="2.120.10.80">
    <property type="entry name" value="Kelch-type beta propeller"/>
    <property type="match status" value="2"/>
</dbReference>
<reference evidence="2 3" key="1">
    <citation type="submission" date="2019-12" db="EMBL/GenBank/DDBJ databases">
        <title>Genome sequence of Streptomyces bambusae.</title>
        <authorList>
            <person name="Bansal K."/>
            <person name="Choksket S."/>
            <person name="Korpole S."/>
            <person name="Patil P.B."/>
        </authorList>
    </citation>
    <scope>NUCLEOTIDE SEQUENCE [LARGE SCALE GENOMIC DNA]</scope>
    <source>
        <strain evidence="2 3">SK60</strain>
    </source>
</reference>
<feature type="chain" id="PRO_5047016514" description="Galactose oxidase" evidence="1">
    <location>
        <begin position="26"/>
        <end position="380"/>
    </location>
</feature>
<evidence type="ECO:0008006" key="4">
    <source>
        <dbReference type="Google" id="ProtNLM"/>
    </source>
</evidence>
<dbReference type="PANTHER" id="PTHR45632">
    <property type="entry name" value="LD33804P"/>
    <property type="match status" value="1"/>
</dbReference>
<dbReference type="InterPro" id="IPR015915">
    <property type="entry name" value="Kelch-typ_b-propeller"/>
</dbReference>
<sequence>MKISRGLLIPVLTPLFALTTTLAHAQDGWQAVPERTTPANGLASATAPCPKDIEGLKGTCVYSFGGQNSDAPTLDTVEAYSPATDTWRTLPGLPTARYAPAGASAPCPEDVEGLEGTCVYAIGGFTGPEWPNPAFDTSTVEAYSPATNTWKTLPSLNTARSQLAATTASCPKDVDGLKGTCVYAIGGAFGDAVEAYSPATNQWKTLPPLNTDRDAPAGATAPCPKNVDGLKGACVYAVGGFNFTDDVLNTVEAYSPSTNQWKAVPSMSTLRVALGGASAPCPQDVEGLKGACVYAVGGFNFTDDALETVEAYSPSTNQWRTLPSLGTPRFELTSTTAPCPRNDTHRSKKICVYAIGGSPSFPFVPLRSAEALVVDRHGRS</sequence>
<dbReference type="InterPro" id="IPR006652">
    <property type="entry name" value="Kelch_1"/>
</dbReference>
<proteinExistence type="predicted"/>
<dbReference type="Proteomes" id="UP000812013">
    <property type="component" value="Unassembled WGS sequence"/>
</dbReference>
<keyword evidence="3" id="KW-1185">Reference proteome</keyword>
<dbReference type="SMART" id="SM00612">
    <property type="entry name" value="Kelch"/>
    <property type="match status" value="5"/>
</dbReference>
<protein>
    <recommendedName>
        <fullName evidence="4">Galactose oxidase</fullName>
    </recommendedName>
</protein>
<keyword evidence="1" id="KW-0732">Signal</keyword>
<gene>
    <name evidence="2" type="ORF">GPJ59_14065</name>
</gene>
<feature type="signal peptide" evidence="1">
    <location>
        <begin position="1"/>
        <end position="25"/>
    </location>
</feature>
<evidence type="ECO:0000313" key="3">
    <source>
        <dbReference type="Proteomes" id="UP000812013"/>
    </source>
</evidence>
<comment type="caution">
    <text evidence="2">The sequence shown here is derived from an EMBL/GenBank/DDBJ whole genome shotgun (WGS) entry which is preliminary data.</text>
</comment>
<evidence type="ECO:0000313" key="2">
    <source>
        <dbReference type="EMBL" id="MBW5482976.1"/>
    </source>
</evidence>
<dbReference type="Pfam" id="PF01344">
    <property type="entry name" value="Kelch_1"/>
    <property type="match status" value="5"/>
</dbReference>
<name>A0ABS6Z8D6_9ACTN</name>
<dbReference type="PANTHER" id="PTHR45632:SF17">
    <property type="entry name" value="KELCH-LIKE PROTEIN 31"/>
    <property type="match status" value="1"/>
</dbReference>
<accession>A0ABS6Z8D6</accession>
<dbReference type="EMBL" id="WTFF01000082">
    <property type="protein sequence ID" value="MBW5482976.1"/>
    <property type="molecule type" value="Genomic_DNA"/>
</dbReference>
<dbReference type="SUPFAM" id="SSF117281">
    <property type="entry name" value="Kelch motif"/>
    <property type="match status" value="1"/>
</dbReference>